<dbReference type="InterPro" id="IPR031981">
    <property type="entry name" value="MIEAP_C"/>
</dbReference>
<evidence type="ECO:0000256" key="7">
    <source>
        <dbReference type="ARBA" id="ARBA00022787"/>
    </source>
</evidence>
<dbReference type="GO" id="GO:0008289">
    <property type="term" value="F:lipid binding"/>
    <property type="evidence" value="ECO:0007669"/>
    <property type="project" value="UniProtKB-KW"/>
</dbReference>
<feature type="region of interest" description="Disordered" evidence="14">
    <location>
        <begin position="819"/>
        <end position="838"/>
    </location>
</feature>
<dbReference type="GO" id="GO:0005741">
    <property type="term" value="C:mitochondrial outer membrane"/>
    <property type="evidence" value="ECO:0007669"/>
    <property type="project" value="UniProtKB-SubCell"/>
</dbReference>
<reference evidence="16 17" key="1">
    <citation type="submission" date="2024-11" db="EMBL/GenBank/DDBJ databases">
        <title>Chromosome-level genome assembly of the freshwater bivalve Anodonta woodiana.</title>
        <authorList>
            <person name="Chen X."/>
        </authorList>
    </citation>
    <scope>NUCLEOTIDE SEQUENCE [LARGE SCALE GENOMIC DNA]</scope>
    <source>
        <strain evidence="16">MN2024</strain>
        <tissue evidence="16">Gills</tissue>
    </source>
</reference>
<dbReference type="Pfam" id="PF16026">
    <property type="entry name" value="MIEAP"/>
    <property type="match status" value="1"/>
</dbReference>
<keyword evidence="8 13" id="KW-0175">Coiled coil</keyword>
<dbReference type="PANTHER" id="PTHR21771">
    <property type="entry name" value="MITOCHONDRIA-EATING PROTEIN-RELATED"/>
    <property type="match status" value="1"/>
</dbReference>
<evidence type="ECO:0000256" key="11">
    <source>
        <dbReference type="ARBA" id="ARBA00023136"/>
    </source>
</evidence>
<comment type="similarity">
    <text evidence="4">Belongs to the MIEAP family.</text>
</comment>
<feature type="coiled-coil region" evidence="13">
    <location>
        <begin position="26"/>
        <end position="81"/>
    </location>
</feature>
<organism evidence="16 17">
    <name type="scientific">Sinanodonta woodiana</name>
    <name type="common">Chinese pond mussel</name>
    <name type="synonym">Anodonta woodiana</name>
    <dbReference type="NCBI Taxonomy" id="1069815"/>
    <lineage>
        <taxon>Eukaryota</taxon>
        <taxon>Metazoa</taxon>
        <taxon>Spiralia</taxon>
        <taxon>Lophotrochozoa</taxon>
        <taxon>Mollusca</taxon>
        <taxon>Bivalvia</taxon>
        <taxon>Autobranchia</taxon>
        <taxon>Heteroconchia</taxon>
        <taxon>Palaeoheterodonta</taxon>
        <taxon>Unionida</taxon>
        <taxon>Unionoidea</taxon>
        <taxon>Unionidae</taxon>
        <taxon>Unioninae</taxon>
        <taxon>Sinanodonta</taxon>
    </lineage>
</organism>
<keyword evidence="11" id="KW-0472">Membrane</keyword>
<evidence type="ECO:0000256" key="8">
    <source>
        <dbReference type="ARBA" id="ARBA00023054"/>
    </source>
</evidence>
<dbReference type="GO" id="GO:0005759">
    <property type="term" value="C:mitochondrial matrix"/>
    <property type="evidence" value="ECO:0007669"/>
    <property type="project" value="UniProtKB-SubCell"/>
</dbReference>
<keyword evidence="10" id="KW-0496">Mitochondrion</keyword>
<evidence type="ECO:0000256" key="6">
    <source>
        <dbReference type="ARBA" id="ARBA00022490"/>
    </source>
</evidence>
<comment type="caution">
    <text evidence="16">The sequence shown here is derived from an EMBL/GenBank/DDBJ whole genome shotgun (WGS) entry which is preliminary data.</text>
</comment>
<dbReference type="EMBL" id="JBJQND010000004">
    <property type="protein sequence ID" value="KAL3879709.1"/>
    <property type="molecule type" value="Genomic_DNA"/>
</dbReference>
<protein>
    <recommendedName>
        <fullName evidence="5">Mitochondria-eating protein</fullName>
    </recommendedName>
    <alternativeName>
        <fullName evidence="12">Spermatogenesis-associated protein 18</fullName>
    </alternativeName>
</protein>
<keyword evidence="17" id="KW-1185">Reference proteome</keyword>
<dbReference type="InterPro" id="IPR026169">
    <property type="entry name" value="MIEAP"/>
</dbReference>
<keyword evidence="9" id="KW-0446">Lipid-binding</keyword>
<gene>
    <name evidence="16" type="ORF">ACJMK2_031996</name>
</gene>
<proteinExistence type="inferred from homology"/>
<evidence type="ECO:0000256" key="14">
    <source>
        <dbReference type="SAM" id="MobiDB-lite"/>
    </source>
</evidence>
<evidence type="ECO:0000256" key="12">
    <source>
        <dbReference type="ARBA" id="ARBA00032687"/>
    </source>
</evidence>
<feature type="compositionally biased region" description="Polar residues" evidence="14">
    <location>
        <begin position="512"/>
        <end position="524"/>
    </location>
</feature>
<evidence type="ECO:0000259" key="15">
    <source>
        <dbReference type="Pfam" id="PF16026"/>
    </source>
</evidence>
<evidence type="ECO:0000256" key="9">
    <source>
        <dbReference type="ARBA" id="ARBA00023121"/>
    </source>
</evidence>
<accession>A0ABD3X0E2</accession>
<evidence type="ECO:0000256" key="5">
    <source>
        <dbReference type="ARBA" id="ARBA00019863"/>
    </source>
</evidence>
<evidence type="ECO:0000256" key="4">
    <source>
        <dbReference type="ARBA" id="ARBA00008233"/>
    </source>
</evidence>
<dbReference type="Proteomes" id="UP001634394">
    <property type="component" value="Unassembled WGS sequence"/>
</dbReference>
<name>A0ABD3X0E2_SINWO</name>
<feature type="compositionally biased region" description="Basic and acidic residues" evidence="14">
    <location>
        <begin position="525"/>
        <end position="537"/>
    </location>
</feature>
<evidence type="ECO:0000256" key="10">
    <source>
        <dbReference type="ARBA" id="ARBA00023128"/>
    </source>
</evidence>
<evidence type="ECO:0000313" key="17">
    <source>
        <dbReference type="Proteomes" id="UP001634394"/>
    </source>
</evidence>
<keyword evidence="7" id="KW-1000">Mitochondrion outer membrane</keyword>
<feature type="region of interest" description="Disordered" evidence="14">
    <location>
        <begin position="503"/>
        <end position="537"/>
    </location>
</feature>
<comment type="subcellular location">
    <subcellularLocation>
        <location evidence="3">Cytoplasm</location>
    </subcellularLocation>
    <subcellularLocation>
        <location evidence="2">Mitochondrion matrix</location>
    </subcellularLocation>
    <subcellularLocation>
        <location evidence="1">Mitochondrion outer membrane</location>
    </subcellularLocation>
</comment>
<keyword evidence="6" id="KW-0963">Cytoplasm</keyword>
<feature type="domain" description="Mitochondria-eating protein C-terminal" evidence="15">
    <location>
        <begin position="119"/>
        <end position="312"/>
    </location>
</feature>
<evidence type="ECO:0000256" key="1">
    <source>
        <dbReference type="ARBA" id="ARBA00004294"/>
    </source>
</evidence>
<evidence type="ECO:0000256" key="3">
    <source>
        <dbReference type="ARBA" id="ARBA00004496"/>
    </source>
</evidence>
<evidence type="ECO:0000256" key="2">
    <source>
        <dbReference type="ARBA" id="ARBA00004305"/>
    </source>
</evidence>
<sequence length="838" mass="94398">MGNSFTRVTLTVVRWLAYYIPWRTDENSIEAARTNAKAENDELKQLLGTKEKELEALKSDNSDLRTRINKLQQLLHEKENGWETLNKDYNDLRTRLSEMGAMQLTEGNPNITDLSDQNRPDKIAEQFSELYDNQWTDCYMVLMDRLRKSEQEAIETLLTILKTIYDISLNRSQEIMSDARNVLVAFAGKLDEESEKALDSLIQETLHKMKSYRTKHFKAVPKDIVKEINKMLVEAIGEEGVTACSEYIEACVRTCWLMCIKDPPMYIFCEKEDVFNKNHFMEYTEKGHRVSYVVWPVLYLYKNGPLMRKGVAQGEGKQIEGNNVEDGSPKPNAFVENNSQISTGTSEMVQPNADDNAETEGFANNKHYKERRQIGVSQNTSEYIAVQEHGSEQNVGTRDINVTVAEGNSSTESYNKDKDRHLREAVDNLDVTIQFQDDVRSQTANETFVKSSQQGVVEGLGHENSKEGNVAHMGEETESEKSGHNVNGIKTLMIGNNGREESIQQNHETHNQAELSHTKSNIVSQDRDNCRDKESEDRIAVNDQAKEQVESPNTDVTNAILLCKTDDQGSRTTSTEAITERQVEESGKEEDAEINMHLLLLTRDKAVIKEKQEGETELIDADEIETVENEENRDGYIHVENMLMGMQKPANVVPSEEHEYELSNPFGMNSNNSSNNHGNDNTPKVGEKHIVQTSIATGETPEENCGKTGDAIMSIHDHEVELRKETNDVVLLDYETSTVDKARDTDAPHSLDESCEDTEEGISNYKDRPEVNVKEENLGVADVCSLSENNVPGEMDADYNNQNVGVVTADGVANPTVELQKETHHQRKLSGDSSAEGH</sequence>
<evidence type="ECO:0000313" key="16">
    <source>
        <dbReference type="EMBL" id="KAL3879709.1"/>
    </source>
</evidence>
<evidence type="ECO:0000256" key="13">
    <source>
        <dbReference type="SAM" id="Coils"/>
    </source>
</evidence>
<dbReference type="AlphaFoldDB" id="A0ABD3X0E2"/>